<comment type="caution">
    <text evidence="11">The sequence shown here is derived from an EMBL/GenBank/DDBJ whole genome shotgun (WGS) entry which is preliminary data.</text>
</comment>
<dbReference type="Proteomes" id="UP001231924">
    <property type="component" value="Unassembled WGS sequence"/>
</dbReference>
<feature type="transmembrane region" description="Helical" evidence="9">
    <location>
        <begin position="44"/>
        <end position="65"/>
    </location>
</feature>
<accession>A0ABT7MCD3</accession>
<reference evidence="11 12" key="1">
    <citation type="submission" date="2023-06" db="EMBL/GenBank/DDBJ databases">
        <title>Actinomycetospora Odt1-22.</title>
        <authorList>
            <person name="Supong K."/>
        </authorList>
    </citation>
    <scope>NUCLEOTIDE SEQUENCE [LARGE SCALE GENOMIC DNA]</scope>
    <source>
        <strain evidence="11 12">Odt1-22</strain>
    </source>
</reference>
<keyword evidence="6 11" id="KW-0418">Kinase</keyword>
<keyword evidence="9" id="KW-0472">Membrane</keyword>
<keyword evidence="5" id="KW-0547">Nucleotide-binding</keyword>
<proteinExistence type="predicted"/>
<evidence type="ECO:0000256" key="8">
    <source>
        <dbReference type="ARBA" id="ARBA00023012"/>
    </source>
</evidence>
<evidence type="ECO:0000256" key="7">
    <source>
        <dbReference type="ARBA" id="ARBA00022840"/>
    </source>
</evidence>
<keyword evidence="12" id="KW-1185">Reference proteome</keyword>
<organism evidence="11 12">
    <name type="scientific">Actinomycetospora termitidis</name>
    <dbReference type="NCBI Taxonomy" id="3053470"/>
    <lineage>
        <taxon>Bacteria</taxon>
        <taxon>Bacillati</taxon>
        <taxon>Actinomycetota</taxon>
        <taxon>Actinomycetes</taxon>
        <taxon>Pseudonocardiales</taxon>
        <taxon>Pseudonocardiaceae</taxon>
        <taxon>Actinomycetospora</taxon>
    </lineage>
</organism>
<dbReference type="Gene3D" id="1.20.5.1930">
    <property type="match status" value="1"/>
</dbReference>
<dbReference type="InterPro" id="IPR050482">
    <property type="entry name" value="Sensor_HK_TwoCompSys"/>
</dbReference>
<dbReference type="Pfam" id="PF07730">
    <property type="entry name" value="HisKA_3"/>
    <property type="match status" value="1"/>
</dbReference>
<sequence>MIDGRTRTGAHRTLRLALLALLGAAVLVVAIEMVLLVGSPEAPYGLLVLLPLTGLIYVAVGAVAWERRPSNRIGALLVAGGLAWLVAGLVNTLVPALIAAGQIVAWVPVAVVVHALLAFPSGRLAGRSPTSGAAAPPRLVAHGPRILVALAYVVAVVPQPVRYAATPARPPYDPLFVANRPDVAAAASVVQSVAAALLVAVVAVVLVRRLVAADRARRHALAPVYAYGAAAILGVAVLSALTRYAGVDPIVVPLVQLLVQAGVPVAFTAAMLGGGFARTGELEELAAWLARPGRGGDLRGALARALGDPSLALAFRVEHPEGPTGEWVDESGTAVALPTPGADRVAMPVVLADREVAVVIHDRALLPDPGPVRAAGRIVALAADRERLTAELLASRDELRASRARLLSSGDSERRRLARDLHDRLQSRLVLLAITASDAAIAEEGSLAAVRRGIEDAVTELRELVQGVMPALLLERGLVAAVEDLARRSPLPVLLVTGPGVDQDLPPAVESTVYHLVVEAVTNAVKHARATKVDVDLARVGGRLRVTVADDGIGGAAVGRGAGLRGIADRAGALGGTVVLDSPDGRGTRLVLEAPSGW</sequence>
<dbReference type="InterPro" id="IPR003594">
    <property type="entry name" value="HATPase_dom"/>
</dbReference>
<keyword evidence="8" id="KW-0902">Two-component regulatory system</keyword>
<evidence type="ECO:0000313" key="12">
    <source>
        <dbReference type="Proteomes" id="UP001231924"/>
    </source>
</evidence>
<evidence type="ECO:0000313" key="11">
    <source>
        <dbReference type="EMBL" id="MDL5158319.1"/>
    </source>
</evidence>
<dbReference type="PANTHER" id="PTHR24421:SF10">
    <property type="entry name" value="NITRATE_NITRITE SENSOR PROTEIN NARQ"/>
    <property type="match status" value="1"/>
</dbReference>
<dbReference type="GO" id="GO:0016301">
    <property type="term" value="F:kinase activity"/>
    <property type="evidence" value="ECO:0007669"/>
    <property type="project" value="UniProtKB-KW"/>
</dbReference>
<keyword evidence="9" id="KW-1133">Transmembrane helix</keyword>
<feature type="domain" description="Histidine kinase/HSP90-like ATPase" evidence="10">
    <location>
        <begin position="508"/>
        <end position="598"/>
    </location>
</feature>
<dbReference type="RefSeq" id="WP_286054841.1">
    <property type="nucleotide sequence ID" value="NZ_JASVWF010000004.1"/>
</dbReference>
<keyword evidence="7" id="KW-0067">ATP-binding</keyword>
<evidence type="ECO:0000256" key="6">
    <source>
        <dbReference type="ARBA" id="ARBA00022777"/>
    </source>
</evidence>
<dbReference type="Gene3D" id="3.30.565.10">
    <property type="entry name" value="Histidine kinase-like ATPase, C-terminal domain"/>
    <property type="match status" value="1"/>
</dbReference>
<keyword evidence="9" id="KW-0812">Transmembrane</keyword>
<evidence type="ECO:0000256" key="2">
    <source>
        <dbReference type="ARBA" id="ARBA00012438"/>
    </source>
</evidence>
<keyword evidence="3" id="KW-0597">Phosphoprotein</keyword>
<evidence type="ECO:0000259" key="10">
    <source>
        <dbReference type="SMART" id="SM00387"/>
    </source>
</evidence>
<dbReference type="EMBL" id="JASVWF010000004">
    <property type="protein sequence ID" value="MDL5158319.1"/>
    <property type="molecule type" value="Genomic_DNA"/>
</dbReference>
<dbReference type="CDD" id="cd16917">
    <property type="entry name" value="HATPase_UhpB-NarQ-NarX-like"/>
    <property type="match status" value="1"/>
</dbReference>
<evidence type="ECO:0000256" key="3">
    <source>
        <dbReference type="ARBA" id="ARBA00022553"/>
    </source>
</evidence>
<feature type="transmembrane region" description="Helical" evidence="9">
    <location>
        <begin position="16"/>
        <end position="38"/>
    </location>
</feature>
<gene>
    <name evidence="11" type="ORF">QRT03_20295</name>
</gene>
<dbReference type="SMART" id="SM00387">
    <property type="entry name" value="HATPase_c"/>
    <property type="match status" value="1"/>
</dbReference>
<feature type="transmembrane region" description="Helical" evidence="9">
    <location>
        <begin position="146"/>
        <end position="165"/>
    </location>
</feature>
<dbReference type="EC" id="2.7.13.3" evidence="2"/>
<dbReference type="PANTHER" id="PTHR24421">
    <property type="entry name" value="NITRATE/NITRITE SENSOR PROTEIN NARX-RELATED"/>
    <property type="match status" value="1"/>
</dbReference>
<dbReference type="Pfam" id="PF02518">
    <property type="entry name" value="HATPase_c"/>
    <property type="match status" value="1"/>
</dbReference>
<dbReference type="SUPFAM" id="SSF55874">
    <property type="entry name" value="ATPase domain of HSP90 chaperone/DNA topoisomerase II/histidine kinase"/>
    <property type="match status" value="1"/>
</dbReference>
<evidence type="ECO:0000256" key="1">
    <source>
        <dbReference type="ARBA" id="ARBA00000085"/>
    </source>
</evidence>
<name>A0ABT7MCD3_9PSEU</name>
<feature type="transmembrane region" description="Helical" evidence="9">
    <location>
        <begin position="219"/>
        <end position="238"/>
    </location>
</feature>
<evidence type="ECO:0000256" key="9">
    <source>
        <dbReference type="SAM" id="Phobius"/>
    </source>
</evidence>
<evidence type="ECO:0000256" key="4">
    <source>
        <dbReference type="ARBA" id="ARBA00022679"/>
    </source>
</evidence>
<keyword evidence="4" id="KW-0808">Transferase</keyword>
<evidence type="ECO:0000256" key="5">
    <source>
        <dbReference type="ARBA" id="ARBA00022741"/>
    </source>
</evidence>
<feature type="transmembrane region" description="Helical" evidence="9">
    <location>
        <begin position="96"/>
        <end position="119"/>
    </location>
</feature>
<feature type="transmembrane region" description="Helical" evidence="9">
    <location>
        <begin position="72"/>
        <end position="90"/>
    </location>
</feature>
<dbReference type="InterPro" id="IPR036890">
    <property type="entry name" value="HATPase_C_sf"/>
</dbReference>
<comment type="catalytic activity">
    <reaction evidence="1">
        <text>ATP + protein L-histidine = ADP + protein N-phospho-L-histidine.</text>
        <dbReference type="EC" id="2.7.13.3"/>
    </reaction>
</comment>
<dbReference type="InterPro" id="IPR011712">
    <property type="entry name" value="Sig_transdc_His_kin_sub3_dim/P"/>
</dbReference>
<protein>
    <recommendedName>
        <fullName evidence="2">histidine kinase</fullName>
        <ecNumber evidence="2">2.7.13.3</ecNumber>
    </recommendedName>
</protein>
<feature type="transmembrane region" description="Helical" evidence="9">
    <location>
        <begin position="185"/>
        <end position="207"/>
    </location>
</feature>